<keyword evidence="2" id="KW-0547">Nucleotide-binding</keyword>
<protein>
    <submittedName>
        <fullName evidence="10">AAA domain-containing protein</fullName>
    </submittedName>
</protein>
<keyword evidence="6" id="KW-0175">Coiled coil</keyword>
<feature type="domain" description="Restriction endonuclease type II-like" evidence="9">
    <location>
        <begin position="1341"/>
        <end position="1433"/>
    </location>
</feature>
<evidence type="ECO:0000256" key="5">
    <source>
        <dbReference type="ARBA" id="ARBA00022840"/>
    </source>
</evidence>
<dbReference type="Gene3D" id="3.40.50.300">
    <property type="entry name" value="P-loop containing nucleotide triphosphate hydrolases"/>
    <property type="match status" value="3"/>
</dbReference>
<dbReference type="SUPFAM" id="SSF52980">
    <property type="entry name" value="Restriction endonuclease-like"/>
    <property type="match status" value="1"/>
</dbReference>
<dbReference type="Pfam" id="PF13087">
    <property type="entry name" value="AAA_12"/>
    <property type="match status" value="1"/>
</dbReference>
<accession>A0ABT5VFE7</accession>
<gene>
    <name evidence="10" type="ORF">N7Z68_12475</name>
</gene>
<feature type="coiled-coil region" evidence="6">
    <location>
        <begin position="440"/>
        <end position="493"/>
    </location>
</feature>
<comment type="similarity">
    <text evidence="1">Belongs to the DNA2/NAM7 helicase family.</text>
</comment>
<dbReference type="InterPro" id="IPR050534">
    <property type="entry name" value="Coronavir_polyprotein_1ab"/>
</dbReference>
<name>A0ABT5VFE7_9BACI</name>
<evidence type="ECO:0000313" key="11">
    <source>
        <dbReference type="Proteomes" id="UP001148125"/>
    </source>
</evidence>
<feature type="domain" description="DNA2/NAM7 helicase-like C-terminal" evidence="8">
    <location>
        <begin position="1116"/>
        <end position="1296"/>
    </location>
</feature>
<dbReference type="Pfam" id="PF13086">
    <property type="entry name" value="AAA_11"/>
    <property type="match status" value="1"/>
</dbReference>
<dbReference type="InterPro" id="IPR041677">
    <property type="entry name" value="DNA2/NAM7_AAA_11"/>
</dbReference>
<keyword evidence="3" id="KW-0378">Hydrolase</keyword>
<dbReference type="Proteomes" id="UP001148125">
    <property type="component" value="Unassembled WGS sequence"/>
</dbReference>
<evidence type="ECO:0000256" key="6">
    <source>
        <dbReference type="SAM" id="Coils"/>
    </source>
</evidence>
<evidence type="ECO:0000259" key="9">
    <source>
        <dbReference type="Pfam" id="PF18741"/>
    </source>
</evidence>
<comment type="caution">
    <text evidence="10">The sequence shown here is derived from an EMBL/GenBank/DDBJ whole genome shotgun (WGS) entry which is preliminary data.</text>
</comment>
<dbReference type="InterPro" id="IPR049468">
    <property type="entry name" value="Restrct_endonuc-II-like_dom"/>
</dbReference>
<dbReference type="PANTHER" id="PTHR43788:SF8">
    <property type="entry name" value="DNA-BINDING PROTEIN SMUBP-2"/>
    <property type="match status" value="1"/>
</dbReference>
<keyword evidence="4" id="KW-0347">Helicase</keyword>
<dbReference type="Pfam" id="PF18741">
    <property type="entry name" value="MTES_1575"/>
    <property type="match status" value="1"/>
</dbReference>
<dbReference type="PANTHER" id="PTHR43788">
    <property type="entry name" value="DNA2/NAM7 HELICASE FAMILY MEMBER"/>
    <property type="match status" value="1"/>
</dbReference>
<evidence type="ECO:0000259" key="7">
    <source>
        <dbReference type="Pfam" id="PF13086"/>
    </source>
</evidence>
<evidence type="ECO:0000256" key="4">
    <source>
        <dbReference type="ARBA" id="ARBA00022806"/>
    </source>
</evidence>
<dbReference type="InterPro" id="IPR041679">
    <property type="entry name" value="DNA2/NAM7-like_C"/>
</dbReference>
<feature type="domain" description="DNA2/NAM7 helicase helicase" evidence="7">
    <location>
        <begin position="359"/>
        <end position="489"/>
    </location>
</feature>
<evidence type="ECO:0000259" key="8">
    <source>
        <dbReference type="Pfam" id="PF13087"/>
    </source>
</evidence>
<dbReference type="InterPro" id="IPR011335">
    <property type="entry name" value="Restrct_endonuc-II-like"/>
</dbReference>
<reference evidence="10" key="1">
    <citation type="submission" date="2024-05" db="EMBL/GenBank/DDBJ databases">
        <title>Alkalihalobacillus sp. strain MEB203 novel alkaliphilic bacterium from Lonar Lake, India.</title>
        <authorList>
            <person name="Joshi A."/>
            <person name="Thite S."/>
            <person name="Mengade P."/>
        </authorList>
    </citation>
    <scope>NUCLEOTIDE SEQUENCE</scope>
    <source>
        <strain evidence="10">MEB 203</strain>
    </source>
</reference>
<evidence type="ECO:0000313" key="10">
    <source>
        <dbReference type="EMBL" id="MDE5414190.1"/>
    </source>
</evidence>
<evidence type="ECO:0000256" key="1">
    <source>
        <dbReference type="ARBA" id="ARBA00007913"/>
    </source>
</evidence>
<dbReference type="InterPro" id="IPR047187">
    <property type="entry name" value="SF1_C_Upf1"/>
</dbReference>
<sequence length="1458" mass="169209">MKQNGTEQKAKNFFEYLLALNSLVGKVTRDYREFEKNWPTAEFISLPGCYLFDQCEDEDTFLEIHRPEITRDDETPPPPDPILSGWIDFDYRNERRSVTRLNEKTVLDDDENEITIDFSEDPKRVTAFESWENEWNSWAERLREKKKVNDLYVQYFDLIQQLEKEGETLEFIFARGLFCWQHPDEKVGTIRYPLLTTKLELELDAEKGIISIKQVQVATNVEREMFSGVRINNIEKINELNESIQTTSILDNLDTFFTQYIHLFDPNGKFIEDHSKIEINEHPAIYDESFFSLRRKSVRVLRDDLEKIINGIVEGDLDVTPALQAIVGEQSEAEDGELSEAKNDKLDFSANDLYFPLESNEQQKEIVNRIEHNYGVSVQGPPGTGKTHTIANLVSHFLAQGKKILITSQKESPLKVLKAKIPKDIRDLCVPVLGGGRESLQEIEQSIRSLSEKLGELDVQKLKSEITRNKDLLDQSKRNEARLKNDLRTYAEKEGTPLEYKGEKLFKYDVAKRLAESPISYTWLHDEIEMNLTFPISSPEFRELWDLKGKLQKEDLALVKETLPKVEKDIRSATSFTDLIRKGKELEKSVEPTKQIQQKYNVPLEEKVIKSLLTHVQGVYQNAGILSNSEYKLILDDCMAGGKREERWRTLLSELKAKNEELFELYHLLVTHTINLPNKGRQELAEDFTIAKERLQSGKKPNALFFLFKGKRTKYLFETSILNGESIRTVEDIELLEQSLSYQQKRDEAARVFNGNMTDVQMETINLEDERFPHALDQKMQQLDVLLKVVDAIEAFKEEIKPYTMSQLDVFSVETYKQLVGELEVVLQFVEYEKWLKQLDEEGAQLTKAGNQEDAHPIWKDFITAYKTKDDGLWKERLEKLGHLETLQLDVKRFYELLHVLASPLPLTGQSIEMSVGQTIHFPEDYEEAFELKKLHTWLDETKDMNVGLIKNQIEEEHKEQKRLIQDIVSQSTWKNQIERITESEKRSLSAWKTYIKRFGKGTGKYAHQHLKDARNEMKTAQSAIPVWIMPVNQVLENFPVTNDKFDIIIFDESSQCDLFSINVLMRGKKVIVVGDDEQISPTDIGTKLDDVHELVRRYLNGIPNGNLFDGNISLYEIAEQTFPKEGKLMLREHFRCVPEIIQFSNDLSYGGEMIPLRLPLEEEKIDPPVTAIKVNDGYNDEKDKDINVPEIDAIVADMKEMVKDPKYKGQTFGVIALQGQKQAKLLESRIREALGEKEYVDRKIICGNSYTLQGDERDIIFLSMIVAPGRRFMALTKTSDKQRFNVAASRAKNQMRLYHSLDLEDLNPDDLRYRLLSYCKDPNRTSEQFEDLEDKCDSPFEKDVLRMILARGYKVTPQVVVGRYRIDFVIEGIRDRLAVECDGERWHGPEKFEEDMQRQESLERSGWKFWRVRGREFYFNREKAMESLWEKLAEMGITSNQAPVPEVKQRATNLHGI</sequence>
<evidence type="ECO:0000256" key="3">
    <source>
        <dbReference type="ARBA" id="ARBA00022801"/>
    </source>
</evidence>
<dbReference type="Gene3D" id="3.40.960.10">
    <property type="entry name" value="VSR Endonuclease"/>
    <property type="match status" value="1"/>
</dbReference>
<keyword evidence="11" id="KW-1185">Reference proteome</keyword>
<dbReference type="SUPFAM" id="SSF52540">
    <property type="entry name" value="P-loop containing nucleoside triphosphate hydrolases"/>
    <property type="match status" value="1"/>
</dbReference>
<evidence type="ECO:0000256" key="2">
    <source>
        <dbReference type="ARBA" id="ARBA00022741"/>
    </source>
</evidence>
<organism evidence="10 11">
    <name type="scientific">Alkalihalobacterium chitinilyticum</name>
    <dbReference type="NCBI Taxonomy" id="2980103"/>
    <lineage>
        <taxon>Bacteria</taxon>
        <taxon>Bacillati</taxon>
        <taxon>Bacillota</taxon>
        <taxon>Bacilli</taxon>
        <taxon>Bacillales</taxon>
        <taxon>Bacillaceae</taxon>
        <taxon>Alkalihalobacterium</taxon>
    </lineage>
</organism>
<dbReference type="InterPro" id="IPR027417">
    <property type="entry name" value="P-loop_NTPase"/>
</dbReference>
<keyword evidence="5" id="KW-0067">ATP-binding</keyword>
<dbReference type="CDD" id="cd18808">
    <property type="entry name" value="SF1_C_Upf1"/>
    <property type="match status" value="1"/>
</dbReference>
<dbReference type="EMBL" id="JAOTPO010000008">
    <property type="protein sequence ID" value="MDE5414190.1"/>
    <property type="molecule type" value="Genomic_DNA"/>
</dbReference>
<proteinExistence type="inferred from homology"/>
<dbReference type="RefSeq" id="WP_275118806.1">
    <property type="nucleotide sequence ID" value="NZ_JAOTPO010000008.1"/>
</dbReference>